<proteinExistence type="predicted"/>
<evidence type="ECO:0000259" key="2">
    <source>
        <dbReference type="PROSITE" id="PS50897"/>
    </source>
</evidence>
<accession>A0A316UIM4</accession>
<dbReference type="InterPro" id="IPR013144">
    <property type="entry name" value="CRA_dom"/>
</dbReference>
<dbReference type="STRING" id="1569628.A0A316UIM4"/>
<dbReference type="OrthoDB" id="8048523at2759"/>
<dbReference type="SMART" id="SM00757">
    <property type="entry name" value="CRA"/>
    <property type="match status" value="1"/>
</dbReference>
<dbReference type="GeneID" id="37028796"/>
<protein>
    <recommendedName>
        <fullName evidence="2">CTLH domain-containing protein</fullName>
    </recommendedName>
</protein>
<dbReference type="InterPro" id="IPR050618">
    <property type="entry name" value="Ubq-SigPath_Reg"/>
</dbReference>
<feature type="region of interest" description="Disordered" evidence="1">
    <location>
        <begin position="491"/>
        <end position="526"/>
    </location>
</feature>
<evidence type="ECO:0000313" key="4">
    <source>
        <dbReference type="Proteomes" id="UP000245884"/>
    </source>
</evidence>
<dbReference type="PANTHER" id="PTHR12864">
    <property type="entry name" value="RAN BINDING PROTEIN 9-RELATED"/>
    <property type="match status" value="1"/>
</dbReference>
<feature type="region of interest" description="Disordered" evidence="1">
    <location>
        <begin position="1"/>
        <end position="29"/>
    </location>
</feature>
<evidence type="ECO:0000313" key="3">
    <source>
        <dbReference type="EMBL" id="PWN25116.1"/>
    </source>
</evidence>
<evidence type="ECO:0000256" key="1">
    <source>
        <dbReference type="SAM" id="MobiDB-lite"/>
    </source>
</evidence>
<dbReference type="EMBL" id="KZ819677">
    <property type="protein sequence ID" value="PWN25116.1"/>
    <property type="molecule type" value="Genomic_DNA"/>
</dbReference>
<dbReference type="InterPro" id="IPR006595">
    <property type="entry name" value="CTLH_C"/>
</dbReference>
<feature type="compositionally biased region" description="Low complexity" evidence="1">
    <location>
        <begin position="79"/>
        <end position="88"/>
    </location>
</feature>
<feature type="region of interest" description="Disordered" evidence="1">
    <location>
        <begin position="214"/>
        <end position="245"/>
    </location>
</feature>
<dbReference type="SMART" id="SM00668">
    <property type="entry name" value="CTLH"/>
    <property type="match status" value="1"/>
</dbReference>
<feature type="compositionally biased region" description="Polar residues" evidence="1">
    <location>
        <begin position="231"/>
        <end position="242"/>
    </location>
</feature>
<dbReference type="PROSITE" id="PS50897">
    <property type="entry name" value="CTLH"/>
    <property type="match status" value="1"/>
</dbReference>
<gene>
    <name evidence="3" type="ORF">BDZ90DRAFT_234329</name>
</gene>
<feature type="compositionally biased region" description="Gly residues" evidence="1">
    <location>
        <begin position="493"/>
        <end position="503"/>
    </location>
</feature>
<sequence>MPPPYSAAAASSSSSSSSSDPASHVESITSPTTLRKVVLNYLLHHCYVDTANAFAGNAGGESSSLGGGASAVGTAQHVAASSSTPATPRRSRHPLAAPPLSRQDSSIEVEADAQLLPAASGTSESDKDDDMHDAVDVQPSTDDEHKRDVAFETADTTITSASGPAGPLSQGASAEISREDYRILHLRQQIRDHILSGQIKQAIELLDAHFPSVLGGDSEDSSPTEGGPSGATKTWTTGSGRTSAIPASATSLQPEHLGLNLQIQAFIEAVRVANGPQPAPPATPQHHHGGQGSSSTGMAAAAAAGSSASNGNGSNGAAPALAPLNPPSRSSSPAPSSASSSISVSSTASSSLNPSASSTSAPLQLALSHAQQLYNSVLRLPSGAYRDLYRKEVESVTAILAYKDLERSPLRKFLDVRRRRGLWNQINGAIMYRTGRPSQPLLESAVRQTTFVWSQLHEDGVSVPAGHPVLSPSTSTASDTRNAAAAFATAASGRGGATSGGVAGDKRAKAAGGTGGGGAGAGRVMPPWQLSGFLAER</sequence>
<feature type="compositionally biased region" description="Gly residues" evidence="1">
    <location>
        <begin position="512"/>
        <end position="521"/>
    </location>
</feature>
<name>A0A316UIM4_9BASI</name>
<feature type="region of interest" description="Disordered" evidence="1">
    <location>
        <begin position="274"/>
        <end position="359"/>
    </location>
</feature>
<organism evidence="3 4">
    <name type="scientific">Jaminaea rosea</name>
    <dbReference type="NCBI Taxonomy" id="1569628"/>
    <lineage>
        <taxon>Eukaryota</taxon>
        <taxon>Fungi</taxon>
        <taxon>Dikarya</taxon>
        <taxon>Basidiomycota</taxon>
        <taxon>Ustilaginomycotina</taxon>
        <taxon>Exobasidiomycetes</taxon>
        <taxon>Microstromatales</taxon>
        <taxon>Microstromatales incertae sedis</taxon>
        <taxon>Jaminaea</taxon>
    </lineage>
</organism>
<feature type="compositionally biased region" description="Low complexity" evidence="1">
    <location>
        <begin position="293"/>
        <end position="359"/>
    </location>
</feature>
<feature type="region of interest" description="Disordered" evidence="1">
    <location>
        <begin position="76"/>
        <end position="105"/>
    </location>
</feature>
<dbReference type="InterPro" id="IPR024964">
    <property type="entry name" value="CTLH/CRA"/>
</dbReference>
<reference evidence="3 4" key="1">
    <citation type="journal article" date="2018" name="Mol. Biol. Evol.">
        <title>Broad Genomic Sampling Reveals a Smut Pathogenic Ancestry of the Fungal Clade Ustilaginomycotina.</title>
        <authorList>
            <person name="Kijpornyongpan T."/>
            <person name="Mondo S.J."/>
            <person name="Barry K."/>
            <person name="Sandor L."/>
            <person name="Lee J."/>
            <person name="Lipzen A."/>
            <person name="Pangilinan J."/>
            <person name="LaButti K."/>
            <person name="Hainaut M."/>
            <person name="Henrissat B."/>
            <person name="Grigoriev I.V."/>
            <person name="Spatafora J.W."/>
            <person name="Aime M.C."/>
        </authorList>
    </citation>
    <scope>NUCLEOTIDE SEQUENCE [LARGE SCALE GENOMIC DNA]</scope>
    <source>
        <strain evidence="3 4">MCA 5214</strain>
    </source>
</reference>
<dbReference type="Pfam" id="PF10607">
    <property type="entry name" value="CTLH"/>
    <property type="match status" value="1"/>
</dbReference>
<dbReference type="AlphaFoldDB" id="A0A316UIM4"/>
<feature type="region of interest" description="Disordered" evidence="1">
    <location>
        <begin position="118"/>
        <end position="148"/>
    </location>
</feature>
<dbReference type="Proteomes" id="UP000245884">
    <property type="component" value="Unassembled WGS sequence"/>
</dbReference>
<feature type="domain" description="CTLH" evidence="2">
    <location>
        <begin position="187"/>
        <end position="277"/>
    </location>
</feature>
<feature type="compositionally biased region" description="Low complexity" evidence="1">
    <location>
        <begin position="1"/>
        <end position="22"/>
    </location>
</feature>
<keyword evidence="4" id="KW-1185">Reference proteome</keyword>
<dbReference type="RefSeq" id="XP_025359728.1">
    <property type="nucleotide sequence ID" value="XM_025506973.1"/>
</dbReference>